<organism evidence="5 6">
    <name type="scientific">Clostridium thailandense</name>
    <dbReference type="NCBI Taxonomy" id="2794346"/>
    <lineage>
        <taxon>Bacteria</taxon>
        <taxon>Bacillati</taxon>
        <taxon>Bacillota</taxon>
        <taxon>Clostridia</taxon>
        <taxon>Eubacteriales</taxon>
        <taxon>Clostridiaceae</taxon>
        <taxon>Clostridium</taxon>
    </lineage>
</organism>
<evidence type="ECO:0000256" key="1">
    <source>
        <dbReference type="ARBA" id="ARBA00023224"/>
    </source>
</evidence>
<evidence type="ECO:0000256" key="3">
    <source>
        <dbReference type="SAM" id="Coils"/>
    </source>
</evidence>
<sequence length="275" mass="30574">MTQKTLESFMEVLPHLKNIVQEDVMTSITDTEKFIGYFPGDRMNMNLKIGSSIPDNDPLKKTIEENRIISAIIPKEVYGFSFKAVTYPLTDSEGNVIGAIGYAKNIEDDLKISEASENMYSAIEETTASIQESLEDIQKLTNMINSINESAKDTETKISDSDKTINMIKNVAQQSNLLALNAAIESARAGEHGRGFSIVASEMRKLSQTSKESSESVYIELSEMKKSIEFIKEQIDNILEISHNQYTKFKELATAAEEISAAAEILVHSTKIDNV</sequence>
<dbReference type="SMART" id="SM00283">
    <property type="entry name" value="MA"/>
    <property type="match status" value="1"/>
</dbReference>
<dbReference type="RefSeq" id="WP_281421815.1">
    <property type="nucleotide sequence ID" value="NZ_JAEEGC010000050.1"/>
</dbReference>
<proteinExistence type="predicted"/>
<reference evidence="5" key="1">
    <citation type="submission" date="2020-12" db="EMBL/GenBank/DDBJ databases">
        <title>Clostridium thailandense sp. nov., a novel acetogenic bacterium isolated from peat land soil in Thailand.</title>
        <authorList>
            <person name="Chaikitkaew S."/>
            <person name="Birkeland N.K."/>
        </authorList>
    </citation>
    <scope>NUCLEOTIDE SEQUENCE</scope>
    <source>
        <strain evidence="5">PL3</strain>
    </source>
</reference>
<dbReference type="AlphaFoldDB" id="A0A949TZT7"/>
<comment type="caution">
    <text evidence="5">The sequence shown here is derived from an EMBL/GenBank/DDBJ whole genome shotgun (WGS) entry which is preliminary data.</text>
</comment>
<dbReference type="Proteomes" id="UP000694308">
    <property type="component" value="Unassembled WGS sequence"/>
</dbReference>
<dbReference type="GO" id="GO:0016020">
    <property type="term" value="C:membrane"/>
    <property type="evidence" value="ECO:0007669"/>
    <property type="project" value="InterPro"/>
</dbReference>
<keyword evidence="3" id="KW-0175">Coiled coil</keyword>
<keyword evidence="1 2" id="KW-0807">Transducer</keyword>
<dbReference type="InterPro" id="IPR004089">
    <property type="entry name" value="MCPsignal_dom"/>
</dbReference>
<dbReference type="EMBL" id="JAEEGC010000050">
    <property type="protein sequence ID" value="MBV7273614.1"/>
    <property type="molecule type" value="Genomic_DNA"/>
</dbReference>
<feature type="coiled-coil region" evidence="3">
    <location>
        <begin position="123"/>
        <end position="157"/>
    </location>
</feature>
<evidence type="ECO:0000256" key="2">
    <source>
        <dbReference type="PROSITE-ProRule" id="PRU00284"/>
    </source>
</evidence>
<dbReference type="PROSITE" id="PS50111">
    <property type="entry name" value="CHEMOTAXIS_TRANSDUC_2"/>
    <property type="match status" value="1"/>
</dbReference>
<dbReference type="GO" id="GO:0007165">
    <property type="term" value="P:signal transduction"/>
    <property type="evidence" value="ECO:0007669"/>
    <property type="project" value="UniProtKB-KW"/>
</dbReference>
<keyword evidence="6" id="KW-1185">Reference proteome</keyword>
<accession>A0A949TZT7</accession>
<feature type="domain" description="Methyl-accepting transducer" evidence="4">
    <location>
        <begin position="112"/>
        <end position="275"/>
    </location>
</feature>
<gene>
    <name evidence="5" type="ORF">I6U48_11900</name>
</gene>
<name>A0A949TZT7_9CLOT</name>
<dbReference type="PANTHER" id="PTHR32089:SF112">
    <property type="entry name" value="LYSOZYME-LIKE PROTEIN-RELATED"/>
    <property type="match status" value="1"/>
</dbReference>
<evidence type="ECO:0000313" key="6">
    <source>
        <dbReference type="Proteomes" id="UP000694308"/>
    </source>
</evidence>
<dbReference type="PANTHER" id="PTHR32089">
    <property type="entry name" value="METHYL-ACCEPTING CHEMOTAXIS PROTEIN MCPB"/>
    <property type="match status" value="1"/>
</dbReference>
<protein>
    <submittedName>
        <fullName evidence="5">Chemotaxis protein</fullName>
    </submittedName>
</protein>
<evidence type="ECO:0000313" key="5">
    <source>
        <dbReference type="EMBL" id="MBV7273614.1"/>
    </source>
</evidence>
<dbReference type="Pfam" id="PF00015">
    <property type="entry name" value="MCPsignal"/>
    <property type="match status" value="1"/>
</dbReference>
<evidence type="ECO:0000259" key="4">
    <source>
        <dbReference type="PROSITE" id="PS50111"/>
    </source>
</evidence>